<accession>A0ABT9NFS5</accession>
<dbReference type="PROSITE" id="PS50893">
    <property type="entry name" value="ABC_TRANSPORTER_2"/>
    <property type="match status" value="1"/>
</dbReference>
<dbReference type="InterPro" id="IPR003593">
    <property type="entry name" value="AAA+_ATPase"/>
</dbReference>
<dbReference type="SMART" id="SM00382">
    <property type="entry name" value="AAA"/>
    <property type="match status" value="1"/>
</dbReference>
<dbReference type="Proteomes" id="UP001243212">
    <property type="component" value="Unassembled WGS sequence"/>
</dbReference>
<dbReference type="Gene3D" id="3.40.50.300">
    <property type="entry name" value="P-loop containing nucleotide triphosphate hydrolases"/>
    <property type="match status" value="1"/>
</dbReference>
<evidence type="ECO:0000256" key="1">
    <source>
        <dbReference type="ARBA" id="ARBA00022448"/>
    </source>
</evidence>
<dbReference type="InterPro" id="IPR017871">
    <property type="entry name" value="ABC_transporter-like_CS"/>
</dbReference>
<dbReference type="InterPro" id="IPR003439">
    <property type="entry name" value="ABC_transporter-like_ATP-bd"/>
</dbReference>
<keyword evidence="2" id="KW-0547">Nucleotide-binding</keyword>
<dbReference type="GO" id="GO:0005524">
    <property type="term" value="F:ATP binding"/>
    <property type="evidence" value="ECO:0007669"/>
    <property type="project" value="UniProtKB-KW"/>
</dbReference>
<dbReference type="InterPro" id="IPR027417">
    <property type="entry name" value="P-loop_NTPase"/>
</dbReference>
<proteinExistence type="predicted"/>
<evidence type="ECO:0000259" key="4">
    <source>
        <dbReference type="PROSITE" id="PS50893"/>
    </source>
</evidence>
<dbReference type="PROSITE" id="PS00211">
    <property type="entry name" value="ABC_TRANSPORTER_1"/>
    <property type="match status" value="1"/>
</dbReference>
<organism evidence="5 6">
    <name type="scientific">Trueperella bonasi</name>
    <dbReference type="NCBI Taxonomy" id="312286"/>
    <lineage>
        <taxon>Bacteria</taxon>
        <taxon>Bacillati</taxon>
        <taxon>Actinomycetota</taxon>
        <taxon>Actinomycetes</taxon>
        <taxon>Actinomycetales</taxon>
        <taxon>Actinomycetaceae</taxon>
        <taxon>Trueperella</taxon>
    </lineage>
</organism>
<dbReference type="RefSeq" id="WP_307682459.1">
    <property type="nucleotide sequence ID" value="NZ_JAUSQX010000001.1"/>
</dbReference>
<evidence type="ECO:0000256" key="2">
    <source>
        <dbReference type="ARBA" id="ARBA00022741"/>
    </source>
</evidence>
<name>A0ABT9NFS5_9ACTO</name>
<gene>
    <name evidence="5" type="ORF">J2S70_000809</name>
</gene>
<evidence type="ECO:0000256" key="3">
    <source>
        <dbReference type="ARBA" id="ARBA00022840"/>
    </source>
</evidence>
<dbReference type="InterPro" id="IPR050153">
    <property type="entry name" value="Metal_Ion_Import_ABC"/>
</dbReference>
<dbReference type="CDD" id="cd03235">
    <property type="entry name" value="ABC_Metallic_Cations"/>
    <property type="match status" value="1"/>
</dbReference>
<evidence type="ECO:0000313" key="6">
    <source>
        <dbReference type="Proteomes" id="UP001243212"/>
    </source>
</evidence>
<keyword evidence="1" id="KW-0813">Transport</keyword>
<feature type="domain" description="ABC transporter" evidence="4">
    <location>
        <begin position="4"/>
        <end position="229"/>
    </location>
</feature>
<keyword evidence="3 5" id="KW-0067">ATP-binding</keyword>
<keyword evidence="6" id="KW-1185">Reference proteome</keyword>
<evidence type="ECO:0000313" key="5">
    <source>
        <dbReference type="EMBL" id="MDP9806227.1"/>
    </source>
</evidence>
<dbReference type="PANTHER" id="PTHR42734">
    <property type="entry name" value="METAL TRANSPORT SYSTEM ATP-BINDING PROTEIN TM_0124-RELATED"/>
    <property type="match status" value="1"/>
</dbReference>
<dbReference type="SUPFAM" id="SSF52540">
    <property type="entry name" value="P-loop containing nucleoside triphosphate hydrolases"/>
    <property type="match status" value="1"/>
</dbReference>
<reference evidence="5 6" key="1">
    <citation type="submission" date="2023-07" db="EMBL/GenBank/DDBJ databases">
        <title>Sequencing the genomes of 1000 actinobacteria strains.</title>
        <authorList>
            <person name="Klenk H.-P."/>
        </authorList>
    </citation>
    <scope>NUCLEOTIDE SEQUENCE [LARGE SCALE GENOMIC DNA]</scope>
    <source>
        <strain evidence="5 6">DSM 17163</strain>
    </source>
</reference>
<sequence length="239" mass="26043">MTALKVTDLNVALSGRHILHDVSLEVRRGELVGLIGPNGAGKTTLMRSIMGLIPTMSGTIEVPGSAPIGYVPQRQEIDWSYPMSVEQLVAGAFVGPGRRRSRVDVLEATYRALRKVDLYDFADRTISEMSGGQKQRVLVARALAPDSDLLLLDEPFTGLDHPSQDALSDLFVDLAKSGGVAILMSTHDLTQAVDISDSIVMLNRSVRANGVPKTLMDPQLWMDTYQVRRDSALLRSLGM</sequence>
<comment type="caution">
    <text evidence="5">The sequence shown here is derived from an EMBL/GenBank/DDBJ whole genome shotgun (WGS) entry which is preliminary data.</text>
</comment>
<dbReference type="Pfam" id="PF00005">
    <property type="entry name" value="ABC_tran"/>
    <property type="match status" value="1"/>
</dbReference>
<protein>
    <submittedName>
        <fullName evidence="5">Manganese/iron transport system ATP-binding protein</fullName>
    </submittedName>
</protein>
<dbReference type="EMBL" id="JAUSQX010000001">
    <property type="protein sequence ID" value="MDP9806227.1"/>
    <property type="molecule type" value="Genomic_DNA"/>
</dbReference>